<keyword evidence="5" id="KW-0479">Metal-binding</keyword>
<reference evidence="10" key="1">
    <citation type="journal article" date="2023" name="Science">
        <title>Elucidation of the pathway for biosynthesis of saponin adjuvants from the soapbark tree.</title>
        <authorList>
            <person name="Reed J."/>
            <person name="Orme A."/>
            <person name="El-Demerdash A."/>
            <person name="Owen C."/>
            <person name="Martin L.B.B."/>
            <person name="Misra R.C."/>
            <person name="Kikuchi S."/>
            <person name="Rejzek M."/>
            <person name="Martin A.C."/>
            <person name="Harkess A."/>
            <person name="Leebens-Mack J."/>
            <person name="Louveau T."/>
            <person name="Stephenson M.J."/>
            <person name="Osbourn A."/>
        </authorList>
    </citation>
    <scope>NUCLEOTIDE SEQUENCE</scope>
    <source>
        <strain evidence="10">S10</strain>
    </source>
</reference>
<keyword evidence="6" id="KW-0460">Magnesium</keyword>
<evidence type="ECO:0000256" key="8">
    <source>
        <dbReference type="ARBA" id="ARBA00023211"/>
    </source>
</evidence>
<comment type="cofactor">
    <cofactor evidence="1">
        <name>Mn(2+)</name>
        <dbReference type="ChEBI" id="CHEBI:29035"/>
    </cofactor>
</comment>
<evidence type="ECO:0000256" key="4">
    <source>
        <dbReference type="ARBA" id="ARBA00022532"/>
    </source>
</evidence>
<dbReference type="InterPro" id="IPR024084">
    <property type="entry name" value="IsoPropMal-DH-like_dom"/>
</dbReference>
<proteinExistence type="inferred from homology"/>
<dbReference type="AlphaFoldDB" id="A0AAD7PWV7"/>
<comment type="cofactor">
    <cofactor evidence="2">
        <name>Mg(2+)</name>
        <dbReference type="ChEBI" id="CHEBI:18420"/>
    </cofactor>
</comment>
<dbReference type="SMART" id="SM01329">
    <property type="entry name" value="Iso_dh"/>
    <property type="match status" value="1"/>
</dbReference>
<keyword evidence="7" id="KW-0560">Oxidoreductase</keyword>
<sequence>MKLIKDKVVKYNVAVKCATITPDEIRVKEFGLKSRWRSPYGTIRNVLNGSSSWTCTRKTEFFWRVLILDSRDLMLLLMAPLKKEKEKLQSIRAFAESSMSLAFAKKWPLYLSTKNTNKKHDGRFKDIFQEIYEERWKQKFEGHSIWYEHRLIDDMVAHAVKSEGGYVWACKNYDGDVGSTCTRIWVYRPHDFCADLILLLSSDGKTLESEAAHGTVTRHFRLHQKGQKTSTNIIASIFAWTLGLEHRFSR</sequence>
<evidence type="ECO:0000256" key="1">
    <source>
        <dbReference type="ARBA" id="ARBA00001936"/>
    </source>
</evidence>
<evidence type="ECO:0000256" key="2">
    <source>
        <dbReference type="ARBA" id="ARBA00001946"/>
    </source>
</evidence>
<dbReference type="PANTHER" id="PTHR11822">
    <property type="entry name" value="NADP-SPECIFIC ISOCITRATE DEHYDROGENASE"/>
    <property type="match status" value="1"/>
</dbReference>
<evidence type="ECO:0000313" key="10">
    <source>
        <dbReference type="EMBL" id="KAJ7970813.1"/>
    </source>
</evidence>
<dbReference type="GO" id="GO:0006102">
    <property type="term" value="P:isocitrate metabolic process"/>
    <property type="evidence" value="ECO:0007669"/>
    <property type="project" value="InterPro"/>
</dbReference>
<dbReference type="SUPFAM" id="SSF53659">
    <property type="entry name" value="Isocitrate/Isopropylmalate dehydrogenase-like"/>
    <property type="match status" value="1"/>
</dbReference>
<organism evidence="10 11">
    <name type="scientific">Quillaja saponaria</name>
    <name type="common">Soap bark tree</name>
    <dbReference type="NCBI Taxonomy" id="32244"/>
    <lineage>
        <taxon>Eukaryota</taxon>
        <taxon>Viridiplantae</taxon>
        <taxon>Streptophyta</taxon>
        <taxon>Embryophyta</taxon>
        <taxon>Tracheophyta</taxon>
        <taxon>Spermatophyta</taxon>
        <taxon>Magnoliopsida</taxon>
        <taxon>eudicotyledons</taxon>
        <taxon>Gunneridae</taxon>
        <taxon>Pentapetalae</taxon>
        <taxon>rosids</taxon>
        <taxon>fabids</taxon>
        <taxon>Fabales</taxon>
        <taxon>Quillajaceae</taxon>
        <taxon>Quillaja</taxon>
    </lineage>
</organism>
<comment type="caution">
    <text evidence="10">The sequence shown here is derived from an EMBL/GenBank/DDBJ whole genome shotgun (WGS) entry which is preliminary data.</text>
</comment>
<name>A0AAD7PWV7_QUISA</name>
<dbReference type="Proteomes" id="UP001163823">
    <property type="component" value="Chromosome 4"/>
</dbReference>
<evidence type="ECO:0000256" key="7">
    <source>
        <dbReference type="ARBA" id="ARBA00023002"/>
    </source>
</evidence>
<dbReference type="Pfam" id="PF00180">
    <property type="entry name" value="Iso_dh"/>
    <property type="match status" value="1"/>
</dbReference>
<dbReference type="GO" id="GO:0004450">
    <property type="term" value="F:isocitrate dehydrogenase (NADP+) activity"/>
    <property type="evidence" value="ECO:0007669"/>
    <property type="project" value="InterPro"/>
</dbReference>
<dbReference type="GO" id="GO:0005739">
    <property type="term" value="C:mitochondrion"/>
    <property type="evidence" value="ECO:0007669"/>
    <property type="project" value="TreeGrafter"/>
</dbReference>
<protein>
    <submittedName>
        <fullName evidence="10">Isocitrate dehydrogenase [NADP]</fullName>
    </submittedName>
</protein>
<dbReference type="GO" id="GO:0046872">
    <property type="term" value="F:metal ion binding"/>
    <property type="evidence" value="ECO:0007669"/>
    <property type="project" value="UniProtKB-KW"/>
</dbReference>
<dbReference type="GO" id="GO:0006739">
    <property type="term" value="P:NADP+ metabolic process"/>
    <property type="evidence" value="ECO:0007669"/>
    <property type="project" value="TreeGrafter"/>
</dbReference>
<evidence type="ECO:0000313" key="11">
    <source>
        <dbReference type="Proteomes" id="UP001163823"/>
    </source>
</evidence>
<dbReference type="InterPro" id="IPR004790">
    <property type="entry name" value="Isocitrate_DH_NADP"/>
</dbReference>
<keyword evidence="11" id="KW-1185">Reference proteome</keyword>
<dbReference type="PANTHER" id="PTHR11822:SF5">
    <property type="entry name" value="ISOCITRATE DEHYDROGENASE [NADP], CHLOROPLASTIC_MITOCHONDRIAL"/>
    <property type="match status" value="1"/>
</dbReference>
<evidence type="ECO:0000259" key="9">
    <source>
        <dbReference type="SMART" id="SM01329"/>
    </source>
</evidence>
<accession>A0AAD7PWV7</accession>
<feature type="domain" description="Isopropylmalate dehydrogenase-like" evidence="9">
    <location>
        <begin position="1"/>
        <end position="250"/>
    </location>
</feature>
<evidence type="ECO:0000256" key="5">
    <source>
        <dbReference type="ARBA" id="ARBA00022723"/>
    </source>
</evidence>
<evidence type="ECO:0000256" key="3">
    <source>
        <dbReference type="ARBA" id="ARBA00007769"/>
    </source>
</evidence>
<evidence type="ECO:0000256" key="6">
    <source>
        <dbReference type="ARBA" id="ARBA00022842"/>
    </source>
</evidence>
<keyword evidence="8" id="KW-0464">Manganese</keyword>
<keyword evidence="4" id="KW-0816">Tricarboxylic acid cycle</keyword>
<gene>
    <name evidence="10" type="ORF">O6P43_008937</name>
</gene>
<dbReference type="GO" id="GO:0006099">
    <property type="term" value="P:tricarboxylic acid cycle"/>
    <property type="evidence" value="ECO:0007669"/>
    <property type="project" value="UniProtKB-KW"/>
</dbReference>
<dbReference type="EMBL" id="JARAOO010000004">
    <property type="protein sequence ID" value="KAJ7970813.1"/>
    <property type="molecule type" value="Genomic_DNA"/>
</dbReference>
<comment type="similarity">
    <text evidence="3">Belongs to the isocitrate and isopropylmalate dehydrogenases family.</text>
</comment>
<dbReference type="Gene3D" id="3.40.718.10">
    <property type="entry name" value="Isopropylmalate Dehydrogenase"/>
    <property type="match status" value="2"/>
</dbReference>
<dbReference type="KEGG" id="qsa:O6P43_008937"/>